<feature type="compositionally biased region" description="Low complexity" evidence="1">
    <location>
        <begin position="103"/>
        <end position="131"/>
    </location>
</feature>
<comment type="caution">
    <text evidence="3">The sequence shown here is derived from an EMBL/GenBank/DDBJ whole genome shotgun (WGS) entry which is preliminary data.</text>
</comment>
<dbReference type="EMBL" id="QUTA01004443">
    <property type="protein sequence ID" value="RHY19736.1"/>
    <property type="molecule type" value="Genomic_DNA"/>
</dbReference>
<dbReference type="SUPFAM" id="SSF50729">
    <property type="entry name" value="PH domain-like"/>
    <property type="match status" value="5"/>
</dbReference>
<evidence type="ECO:0000313" key="4">
    <source>
        <dbReference type="Proteomes" id="UP000266239"/>
    </source>
</evidence>
<gene>
    <name evidence="3" type="ORF">DYB25_008958</name>
</gene>
<dbReference type="PROSITE" id="PS50003">
    <property type="entry name" value="PH_DOMAIN"/>
    <property type="match status" value="3"/>
</dbReference>
<dbReference type="VEuPathDB" id="FungiDB:H257_08182"/>
<protein>
    <recommendedName>
        <fullName evidence="2">PH domain-containing protein</fullName>
    </recommendedName>
</protein>
<proteinExistence type="predicted"/>
<dbReference type="AlphaFoldDB" id="A0A397BLI3"/>
<dbReference type="Proteomes" id="UP000266239">
    <property type="component" value="Unassembled WGS sequence"/>
</dbReference>
<feature type="domain" description="PH" evidence="2">
    <location>
        <begin position="332"/>
        <end position="532"/>
    </location>
</feature>
<accession>A0A397BLI3</accession>
<feature type="compositionally biased region" description="Low complexity" evidence="1">
    <location>
        <begin position="824"/>
        <end position="833"/>
    </location>
</feature>
<dbReference type="InterPro" id="IPR011993">
    <property type="entry name" value="PH-like_dom_sf"/>
</dbReference>
<dbReference type="InterPro" id="IPR051707">
    <property type="entry name" value="PI-Interact_SigTrans_Reg"/>
</dbReference>
<name>A0A397BLI3_APHAT</name>
<dbReference type="PANTHER" id="PTHR14336">
    <property type="entry name" value="TANDEM PH DOMAIN CONTAINING PROTEIN"/>
    <property type="match status" value="1"/>
</dbReference>
<feature type="compositionally biased region" description="Basic and acidic residues" evidence="1">
    <location>
        <begin position="178"/>
        <end position="188"/>
    </location>
</feature>
<dbReference type="InterPro" id="IPR001849">
    <property type="entry name" value="PH_domain"/>
</dbReference>
<evidence type="ECO:0000256" key="1">
    <source>
        <dbReference type="SAM" id="MobiDB-lite"/>
    </source>
</evidence>
<dbReference type="CDD" id="cd00821">
    <property type="entry name" value="PH"/>
    <property type="match status" value="2"/>
</dbReference>
<dbReference type="Pfam" id="PF00169">
    <property type="entry name" value="PH"/>
    <property type="match status" value="5"/>
</dbReference>
<feature type="compositionally biased region" description="Basic and acidic residues" evidence="1">
    <location>
        <begin position="780"/>
        <end position="797"/>
    </location>
</feature>
<reference evidence="3 4" key="1">
    <citation type="submission" date="2018-08" db="EMBL/GenBank/DDBJ databases">
        <title>Aphanomyces genome sequencing and annotation.</title>
        <authorList>
            <person name="Minardi D."/>
            <person name="Oidtmann B."/>
            <person name="Van Der Giezen M."/>
            <person name="Studholme D.J."/>
        </authorList>
    </citation>
    <scope>NUCLEOTIDE SEQUENCE [LARGE SCALE GENOMIC DNA]</scope>
    <source>
        <strain evidence="3 4">Yx</strain>
    </source>
</reference>
<feature type="compositionally biased region" description="Low complexity" evidence="1">
    <location>
        <begin position="849"/>
        <end position="862"/>
    </location>
</feature>
<dbReference type="SMART" id="SM00233">
    <property type="entry name" value="PH"/>
    <property type="match status" value="6"/>
</dbReference>
<feature type="region of interest" description="Disordered" evidence="1">
    <location>
        <begin position="101"/>
        <end position="221"/>
    </location>
</feature>
<dbReference type="Gene3D" id="2.30.29.30">
    <property type="entry name" value="Pleckstrin-homology domain (PH domain)/Phosphotyrosine-binding domain (PTB)"/>
    <property type="match status" value="5"/>
</dbReference>
<feature type="domain" description="PH" evidence="2">
    <location>
        <begin position="230"/>
        <end position="320"/>
    </location>
</feature>
<feature type="region of interest" description="Disordered" evidence="1">
    <location>
        <begin position="779"/>
        <end position="798"/>
    </location>
</feature>
<evidence type="ECO:0000259" key="2">
    <source>
        <dbReference type="PROSITE" id="PS50003"/>
    </source>
</evidence>
<feature type="domain" description="PH" evidence="2">
    <location>
        <begin position="663"/>
        <end position="754"/>
    </location>
</feature>
<feature type="compositionally biased region" description="Acidic residues" evidence="1">
    <location>
        <begin position="808"/>
        <end position="823"/>
    </location>
</feature>
<sequence length="862" mass="95493">MGPHVGQWSGWIYKQGSRVKTWKKRYMVLQGRHVTYYDKSVLEPNPTEKGALVLVDVTQNFAIANGLFLHDNKGKQMKIYTDTTAEFQDCFISMQRVCRGDAPPSCSPQTQPPATSTSSPSSQRFTLSSQSALPVHSYRSPSGNPEPVQLARPVSRSTSERIPARAAADVRFAPPERALSDRVERMHLSSDAPPPPRASGPKLVMLSSSSQSSNDHSQRIRSTNNVVGRKDVLRGWLYKEGQHVRNWKRRYFVLTGDHLAYYGKQGEAAKGDGRVVEVALNPQRTFGLLVRLDSDRILRVAAESDDDMERWQSGLRAALKNQEFLERRISSSIRYAGYLHKKGSNIKTWHRRWFMLTGLNQLGYCDNEGDTPKGYGKVLDVCANLKRAHCLYIHLDSGRRLSVAADSQDDIDGWFAVLSKVAAAVAQTCPSPVDNTPTSCAHHRGWLQKEGLAIKSWKRRYFTLHGRMLVYYKDMEEGGHAVGQGLVDAAAEGTSRPFAIDIHFETGRVLRVAANSERDRAAWLAALRRDHQTGGRGGAGPSLLAAPSATGPLEGWLEWEGARTFFTLTGSRDVTWFANPNGLVLGKGTLQDMRVENFQDFVMHLVFANAASIRVKAETADELAMWRQGMTMAIKGRQAGVHSSTVTTTSLTSAASSRRTSCMMTQEGWMLKQGKQVKSWKRRYFVVHGPDLTYYKDELRGTVLGQGTFVHVKPNPDKPWSLVIILDTGRLLVVALSSEHDEATWLHALQSALQPPPDSQSLEPHVSVAAVAAPVAPIARRGDRTNDDEGDKVEDIYNTRLSSTDSLEYFDDNDFEDELDSDMGDNGSMSSSDMDGRAAKGTTGDYDSDGLSSLSSMSDFED</sequence>
<organism evidence="3 4">
    <name type="scientific">Aphanomyces astaci</name>
    <name type="common">Crayfish plague agent</name>
    <dbReference type="NCBI Taxonomy" id="112090"/>
    <lineage>
        <taxon>Eukaryota</taxon>
        <taxon>Sar</taxon>
        <taxon>Stramenopiles</taxon>
        <taxon>Oomycota</taxon>
        <taxon>Saprolegniomycetes</taxon>
        <taxon>Saprolegniales</taxon>
        <taxon>Verrucalvaceae</taxon>
        <taxon>Aphanomyces</taxon>
    </lineage>
</organism>
<feature type="region of interest" description="Disordered" evidence="1">
    <location>
        <begin position="808"/>
        <end position="862"/>
    </location>
</feature>
<evidence type="ECO:0000313" key="3">
    <source>
        <dbReference type="EMBL" id="RHY19736.1"/>
    </source>
</evidence>